<dbReference type="GO" id="GO:0020037">
    <property type="term" value="F:heme binding"/>
    <property type="evidence" value="ECO:0007669"/>
    <property type="project" value="InterPro"/>
</dbReference>
<dbReference type="InterPro" id="IPR001128">
    <property type="entry name" value="Cyt_P450"/>
</dbReference>
<gene>
    <name evidence="11" type="ORF">C8A03DRAFT_32336</name>
</gene>
<evidence type="ECO:0000256" key="5">
    <source>
        <dbReference type="ARBA" id="ARBA00023002"/>
    </source>
</evidence>
<dbReference type="InterPro" id="IPR002401">
    <property type="entry name" value="Cyt_P450_E_grp-I"/>
</dbReference>
<dbReference type="CDD" id="cd11058">
    <property type="entry name" value="CYP60B-like"/>
    <property type="match status" value="1"/>
</dbReference>
<dbReference type="FunFam" id="1.10.630.10:FF:000047">
    <property type="entry name" value="Cytochrome P450 monooxygenase"/>
    <property type="match status" value="1"/>
</dbReference>
<reference evidence="11" key="1">
    <citation type="journal article" date="2023" name="Mol. Phylogenet. Evol.">
        <title>Genome-scale phylogeny and comparative genomics of the fungal order Sordariales.</title>
        <authorList>
            <person name="Hensen N."/>
            <person name="Bonometti L."/>
            <person name="Westerberg I."/>
            <person name="Brannstrom I.O."/>
            <person name="Guillou S."/>
            <person name="Cros-Aarteil S."/>
            <person name="Calhoun S."/>
            <person name="Haridas S."/>
            <person name="Kuo A."/>
            <person name="Mondo S."/>
            <person name="Pangilinan J."/>
            <person name="Riley R."/>
            <person name="LaButti K."/>
            <person name="Andreopoulos B."/>
            <person name="Lipzen A."/>
            <person name="Chen C."/>
            <person name="Yan M."/>
            <person name="Daum C."/>
            <person name="Ng V."/>
            <person name="Clum A."/>
            <person name="Steindorff A."/>
            <person name="Ohm R.A."/>
            <person name="Martin F."/>
            <person name="Silar P."/>
            <person name="Natvig D.O."/>
            <person name="Lalanne C."/>
            <person name="Gautier V."/>
            <person name="Ament-Velasquez S.L."/>
            <person name="Kruys A."/>
            <person name="Hutchinson M.I."/>
            <person name="Powell A.J."/>
            <person name="Barry K."/>
            <person name="Miller A.N."/>
            <person name="Grigoriev I.V."/>
            <person name="Debuchy R."/>
            <person name="Gladieux P."/>
            <person name="Hiltunen Thoren M."/>
            <person name="Johannesson H."/>
        </authorList>
    </citation>
    <scope>NUCLEOTIDE SEQUENCE</scope>
    <source>
        <strain evidence="11">CBS 532.94</strain>
    </source>
</reference>
<proteinExistence type="inferred from homology"/>
<dbReference type="PANTHER" id="PTHR24305">
    <property type="entry name" value="CYTOCHROME P450"/>
    <property type="match status" value="1"/>
</dbReference>
<dbReference type="PRINTS" id="PR00463">
    <property type="entry name" value="EP450I"/>
</dbReference>
<dbReference type="Pfam" id="PF00067">
    <property type="entry name" value="p450"/>
    <property type="match status" value="1"/>
</dbReference>
<protein>
    <recommendedName>
        <fullName evidence="13">Cytochrome P450 monooxygenase</fullName>
    </recommendedName>
</protein>
<dbReference type="PROSITE" id="PS00086">
    <property type="entry name" value="CYTOCHROME_P450"/>
    <property type="match status" value="1"/>
</dbReference>
<evidence type="ECO:0008006" key="13">
    <source>
        <dbReference type="Google" id="ProtNLM"/>
    </source>
</evidence>
<dbReference type="SUPFAM" id="SSF48264">
    <property type="entry name" value="Cytochrome P450"/>
    <property type="match status" value="1"/>
</dbReference>
<organism evidence="11 12">
    <name type="scientific">Achaetomium macrosporum</name>
    <dbReference type="NCBI Taxonomy" id="79813"/>
    <lineage>
        <taxon>Eukaryota</taxon>
        <taxon>Fungi</taxon>
        <taxon>Dikarya</taxon>
        <taxon>Ascomycota</taxon>
        <taxon>Pezizomycotina</taxon>
        <taxon>Sordariomycetes</taxon>
        <taxon>Sordariomycetidae</taxon>
        <taxon>Sordariales</taxon>
        <taxon>Chaetomiaceae</taxon>
        <taxon>Achaetomium</taxon>
    </lineage>
</organism>
<dbReference type="GO" id="GO:0009403">
    <property type="term" value="P:toxin biosynthetic process"/>
    <property type="evidence" value="ECO:0007669"/>
    <property type="project" value="UniProtKB-ARBA"/>
</dbReference>
<dbReference type="PRINTS" id="PR00385">
    <property type="entry name" value="P450"/>
</dbReference>
<dbReference type="EMBL" id="MU860060">
    <property type="protein sequence ID" value="KAK4239574.1"/>
    <property type="molecule type" value="Genomic_DNA"/>
</dbReference>
<comment type="cofactor">
    <cofactor evidence="1 8">
        <name>heme</name>
        <dbReference type="ChEBI" id="CHEBI:30413"/>
    </cofactor>
</comment>
<evidence type="ECO:0000256" key="6">
    <source>
        <dbReference type="ARBA" id="ARBA00023004"/>
    </source>
</evidence>
<feature type="transmembrane region" description="Helical" evidence="10">
    <location>
        <begin position="12"/>
        <end position="31"/>
    </location>
</feature>
<keyword evidence="12" id="KW-1185">Reference proteome</keyword>
<keyword evidence="10" id="KW-0812">Transmembrane</keyword>
<dbReference type="PANTHER" id="PTHR24305:SF210">
    <property type="entry name" value="CYTOCHROME P450 MONOOXYGENASE ASQL-RELATED"/>
    <property type="match status" value="1"/>
</dbReference>
<evidence type="ECO:0000256" key="8">
    <source>
        <dbReference type="PIRSR" id="PIRSR602401-1"/>
    </source>
</evidence>
<keyword evidence="5 9" id="KW-0560">Oxidoreductase</keyword>
<dbReference type="GO" id="GO:0016705">
    <property type="term" value="F:oxidoreductase activity, acting on paired donors, with incorporation or reduction of molecular oxygen"/>
    <property type="evidence" value="ECO:0007669"/>
    <property type="project" value="InterPro"/>
</dbReference>
<keyword evidence="3 8" id="KW-0349">Heme</keyword>
<comment type="similarity">
    <text evidence="2 9">Belongs to the cytochrome P450 family.</text>
</comment>
<keyword evidence="7 9" id="KW-0503">Monooxygenase</keyword>
<dbReference type="InterPro" id="IPR050121">
    <property type="entry name" value="Cytochrome_P450_monoxygenase"/>
</dbReference>
<evidence type="ECO:0000256" key="9">
    <source>
        <dbReference type="RuleBase" id="RU000461"/>
    </source>
</evidence>
<evidence type="ECO:0000256" key="2">
    <source>
        <dbReference type="ARBA" id="ARBA00010617"/>
    </source>
</evidence>
<sequence>MHSTLLGNSHSVGATTLAAALGAVFLLYLLARSVYYVFVHPLAKVPGPKLYACSDLPYLYQLLRGEWPLKLKQLHDQYGPVVRFTPNNVSFTTPGAWKIIYGHRVAGQETFVKDWITYRPTLSGHPHIVNANADDHRRQRRLLSHAFSEKALRGQEDIMKRYIDLLICRLGERAATGEAVDLVQWYNFTTFDLIGDLAFGEPFGCLERGVYHPWVAMIFQNIKQSVYGEAMRRHPRLKPLLTLITPKKLVRSQKEHWALSEQTAKRRLNSGNVSREDFMSYILRHNDEKGMTTGEIIENANILIVAGSETTATQLSGTTFHLLRNPAKYEKLVNEVRSSFASDDEITLLRVSSLEYMNAVFEEGFRMYPPAPLALSRRIPPKGEFIDGYWMPGDTAVGVPQWASYQSERNFRNHDQFVPERWLGDPDYAHDVRDVLQPFSVGPRNCIGKNLAYAEMRLILARVLWNFDLELMPESWNWNDQKIYSLWEKGPLKVKLTPVSTQQREEEAQIACDKEGNRN</sequence>
<evidence type="ECO:0000256" key="10">
    <source>
        <dbReference type="SAM" id="Phobius"/>
    </source>
</evidence>
<dbReference type="Gene3D" id="1.10.630.10">
    <property type="entry name" value="Cytochrome P450"/>
    <property type="match status" value="1"/>
</dbReference>
<dbReference type="InterPro" id="IPR036396">
    <property type="entry name" value="Cyt_P450_sf"/>
</dbReference>
<evidence type="ECO:0000313" key="11">
    <source>
        <dbReference type="EMBL" id="KAK4239574.1"/>
    </source>
</evidence>
<accession>A0AAN7CCN4</accession>
<feature type="binding site" description="axial binding residue" evidence="8">
    <location>
        <position position="446"/>
    </location>
    <ligand>
        <name>heme</name>
        <dbReference type="ChEBI" id="CHEBI:30413"/>
    </ligand>
    <ligandPart>
        <name>Fe</name>
        <dbReference type="ChEBI" id="CHEBI:18248"/>
    </ligandPart>
</feature>
<keyword evidence="6 8" id="KW-0408">Iron</keyword>
<dbReference type="InterPro" id="IPR017972">
    <property type="entry name" value="Cyt_P450_CS"/>
</dbReference>
<keyword evidence="10" id="KW-0472">Membrane</keyword>
<comment type="caution">
    <text evidence="11">The sequence shown here is derived from an EMBL/GenBank/DDBJ whole genome shotgun (WGS) entry which is preliminary data.</text>
</comment>
<evidence type="ECO:0000313" key="12">
    <source>
        <dbReference type="Proteomes" id="UP001303760"/>
    </source>
</evidence>
<keyword evidence="10" id="KW-1133">Transmembrane helix</keyword>
<dbReference type="GO" id="GO:0004497">
    <property type="term" value="F:monooxygenase activity"/>
    <property type="evidence" value="ECO:0007669"/>
    <property type="project" value="UniProtKB-KW"/>
</dbReference>
<evidence type="ECO:0000256" key="4">
    <source>
        <dbReference type="ARBA" id="ARBA00022723"/>
    </source>
</evidence>
<keyword evidence="4 8" id="KW-0479">Metal-binding</keyword>
<dbReference type="AlphaFoldDB" id="A0AAN7CCN4"/>
<evidence type="ECO:0000256" key="3">
    <source>
        <dbReference type="ARBA" id="ARBA00022617"/>
    </source>
</evidence>
<reference evidence="11" key="2">
    <citation type="submission" date="2023-05" db="EMBL/GenBank/DDBJ databases">
        <authorList>
            <consortium name="Lawrence Berkeley National Laboratory"/>
            <person name="Steindorff A."/>
            <person name="Hensen N."/>
            <person name="Bonometti L."/>
            <person name="Westerberg I."/>
            <person name="Brannstrom I.O."/>
            <person name="Guillou S."/>
            <person name="Cros-Aarteil S."/>
            <person name="Calhoun S."/>
            <person name="Haridas S."/>
            <person name="Kuo A."/>
            <person name="Mondo S."/>
            <person name="Pangilinan J."/>
            <person name="Riley R."/>
            <person name="Labutti K."/>
            <person name="Andreopoulos B."/>
            <person name="Lipzen A."/>
            <person name="Chen C."/>
            <person name="Yanf M."/>
            <person name="Daum C."/>
            <person name="Ng V."/>
            <person name="Clum A."/>
            <person name="Ohm R."/>
            <person name="Martin F."/>
            <person name="Silar P."/>
            <person name="Natvig D."/>
            <person name="Lalanne C."/>
            <person name="Gautier V."/>
            <person name="Ament-Velasquez S.L."/>
            <person name="Kruys A."/>
            <person name="Hutchinson M.I."/>
            <person name="Powell A.J."/>
            <person name="Barry K."/>
            <person name="Miller A.N."/>
            <person name="Grigoriev I.V."/>
            <person name="Debuchy R."/>
            <person name="Gladieux P."/>
            <person name="Thoren M.H."/>
            <person name="Johannesson H."/>
        </authorList>
    </citation>
    <scope>NUCLEOTIDE SEQUENCE</scope>
    <source>
        <strain evidence="11">CBS 532.94</strain>
    </source>
</reference>
<dbReference type="Proteomes" id="UP001303760">
    <property type="component" value="Unassembled WGS sequence"/>
</dbReference>
<dbReference type="GO" id="GO:0005506">
    <property type="term" value="F:iron ion binding"/>
    <property type="evidence" value="ECO:0007669"/>
    <property type="project" value="InterPro"/>
</dbReference>
<name>A0AAN7CCN4_9PEZI</name>
<evidence type="ECO:0000256" key="1">
    <source>
        <dbReference type="ARBA" id="ARBA00001971"/>
    </source>
</evidence>
<evidence type="ECO:0000256" key="7">
    <source>
        <dbReference type="ARBA" id="ARBA00023033"/>
    </source>
</evidence>